<accession>A0AAN9Y2P4</accession>
<dbReference type="CDD" id="cd01991">
    <property type="entry name" value="Asn_synthase_B_C"/>
    <property type="match status" value="1"/>
</dbReference>
<dbReference type="InterPro" id="IPR051857">
    <property type="entry name" value="Asn_synthetase_domain"/>
</dbReference>
<feature type="domain" description="Glutamine amidotransferase type-2" evidence="4">
    <location>
        <begin position="2"/>
        <end position="238"/>
    </location>
</feature>
<dbReference type="InterPro" id="IPR014729">
    <property type="entry name" value="Rossmann-like_a/b/a_fold"/>
</dbReference>
<evidence type="ECO:0000256" key="1">
    <source>
        <dbReference type="ARBA" id="ARBA00022605"/>
    </source>
</evidence>
<dbReference type="GO" id="GO:0004066">
    <property type="term" value="F:asparagine synthase (glutamine-hydrolyzing) activity"/>
    <property type="evidence" value="ECO:0007669"/>
    <property type="project" value="InterPro"/>
</dbReference>
<organism evidence="5 6">
    <name type="scientific">Parthenolecanium corni</name>
    <dbReference type="NCBI Taxonomy" id="536013"/>
    <lineage>
        <taxon>Eukaryota</taxon>
        <taxon>Metazoa</taxon>
        <taxon>Ecdysozoa</taxon>
        <taxon>Arthropoda</taxon>
        <taxon>Hexapoda</taxon>
        <taxon>Insecta</taxon>
        <taxon>Pterygota</taxon>
        <taxon>Neoptera</taxon>
        <taxon>Paraneoptera</taxon>
        <taxon>Hemiptera</taxon>
        <taxon>Sternorrhyncha</taxon>
        <taxon>Coccoidea</taxon>
        <taxon>Coccidae</taxon>
        <taxon>Parthenolecanium</taxon>
    </lineage>
</organism>
<dbReference type="Proteomes" id="UP001367676">
    <property type="component" value="Unassembled WGS sequence"/>
</dbReference>
<evidence type="ECO:0000313" key="5">
    <source>
        <dbReference type="EMBL" id="KAK7584299.1"/>
    </source>
</evidence>
<dbReference type="EMBL" id="JBBCAQ010000032">
    <property type="protein sequence ID" value="KAK7584299.1"/>
    <property type="molecule type" value="Genomic_DNA"/>
</dbReference>
<gene>
    <name evidence="5" type="ORF">V9T40_005262</name>
</gene>
<keyword evidence="3" id="KW-0315">Glutamine amidotransferase</keyword>
<dbReference type="PANTHER" id="PTHR45937">
    <property type="entry name" value="ASPARAGINE SYNTHETASE DOMAIN-CONTAINING PROTEIN 1"/>
    <property type="match status" value="1"/>
</dbReference>
<name>A0AAN9Y2P4_9HEMI</name>
<sequence length="557" mass="62933">MCGITCTLTSEKTIIKNENLLVNIRNRGPDYFNELTLPITPTQNAYFAASVLHTQGAELAEQPIILSNGDILLWNGDVFGGEVLTEVSPDNLSDSQILANWLENNDGNIVELIGKVEGPYSLIYLNRKQKYLWFCRDPLGRHSLLWKATDDGIFLSSVGHKSIPDLEEVPAVGLFCVHIDSSPTRIHLHQWAHWNDHFPLDELPSSVFISDSKIDCFNNLRMSSEKLLSDEVFFENTDFTSVTELMEKLIRDPNVECAVDELLNLLMESCRKRIKYRRNFCINCSDSGSCEPEHVKLGILFSGGLDSTIIACIADKFVPKTDAIDLLNVAFERNKNFDVPDRKTGRMSLMELQTVCPDRVWNFVEINVPQEELADVRKNRITHLIYPLNTVIDESLGCALWFACRGKGFIDNEPYTSSAKVVLLGSGADEQFGGYVRHKNLLRRYNWSELQKQLLKETLFISKRNLGRDDRIACDSGRQPRFPFLDESIVEYVAGLPPWKKCDPVSFPPGVGDKLILRLVALKLGLIQCSTFPKRAFQFGCRIANSKEKGDDCSGRL</sequence>
<evidence type="ECO:0000259" key="4">
    <source>
        <dbReference type="PROSITE" id="PS51278"/>
    </source>
</evidence>
<dbReference type="Gene3D" id="3.60.20.10">
    <property type="entry name" value="Glutamine Phosphoribosylpyrophosphate, subunit 1, domain 1"/>
    <property type="match status" value="1"/>
</dbReference>
<dbReference type="AlphaFoldDB" id="A0AAN9Y2P4"/>
<evidence type="ECO:0000313" key="6">
    <source>
        <dbReference type="Proteomes" id="UP001367676"/>
    </source>
</evidence>
<dbReference type="SUPFAM" id="SSF56235">
    <property type="entry name" value="N-terminal nucleophile aminohydrolases (Ntn hydrolases)"/>
    <property type="match status" value="1"/>
</dbReference>
<dbReference type="GO" id="GO:0006529">
    <property type="term" value="P:asparagine biosynthetic process"/>
    <property type="evidence" value="ECO:0007669"/>
    <property type="project" value="UniProtKB-KW"/>
</dbReference>
<dbReference type="PANTHER" id="PTHR45937:SF1">
    <property type="entry name" value="ASPARAGINE SYNTHETASE DOMAIN-CONTAINING PROTEIN 1"/>
    <property type="match status" value="1"/>
</dbReference>
<dbReference type="InterPro" id="IPR029055">
    <property type="entry name" value="Ntn_hydrolases_N"/>
</dbReference>
<dbReference type="Pfam" id="PF00733">
    <property type="entry name" value="Asn_synthase"/>
    <property type="match status" value="1"/>
</dbReference>
<evidence type="ECO:0000256" key="2">
    <source>
        <dbReference type="ARBA" id="ARBA00022888"/>
    </source>
</evidence>
<keyword evidence="6" id="KW-1185">Reference proteome</keyword>
<dbReference type="InterPro" id="IPR001962">
    <property type="entry name" value="Asn_synthase"/>
</dbReference>
<reference evidence="5 6" key="1">
    <citation type="submission" date="2024-03" db="EMBL/GenBank/DDBJ databases">
        <title>Adaptation during the transition from Ophiocordyceps entomopathogen to insect associate is accompanied by gene loss and intensified selection.</title>
        <authorList>
            <person name="Ward C.M."/>
            <person name="Onetto C.A."/>
            <person name="Borneman A.R."/>
        </authorList>
    </citation>
    <scope>NUCLEOTIDE SEQUENCE [LARGE SCALE GENOMIC DNA]</scope>
    <source>
        <strain evidence="5">AWRI1</strain>
        <tissue evidence="5">Single Adult Female</tissue>
    </source>
</reference>
<protein>
    <recommendedName>
        <fullName evidence="4">Glutamine amidotransferase type-2 domain-containing protein</fullName>
    </recommendedName>
</protein>
<dbReference type="SUPFAM" id="SSF52402">
    <property type="entry name" value="Adenine nucleotide alpha hydrolases-like"/>
    <property type="match status" value="1"/>
</dbReference>
<keyword evidence="1" id="KW-0028">Amino-acid biosynthesis</keyword>
<dbReference type="Gene3D" id="3.40.50.620">
    <property type="entry name" value="HUPs"/>
    <property type="match status" value="1"/>
</dbReference>
<keyword evidence="2" id="KW-0061">Asparagine biosynthesis</keyword>
<evidence type="ECO:0000256" key="3">
    <source>
        <dbReference type="ARBA" id="ARBA00022962"/>
    </source>
</evidence>
<proteinExistence type="predicted"/>
<dbReference type="InterPro" id="IPR017932">
    <property type="entry name" value="GATase_2_dom"/>
</dbReference>
<dbReference type="PROSITE" id="PS51278">
    <property type="entry name" value="GATASE_TYPE_2"/>
    <property type="match status" value="1"/>
</dbReference>
<comment type="caution">
    <text evidence="5">The sequence shown here is derived from an EMBL/GenBank/DDBJ whole genome shotgun (WGS) entry which is preliminary data.</text>
</comment>